<evidence type="ECO:0000313" key="5">
    <source>
        <dbReference type="EMBL" id="CAG6768987.1"/>
    </source>
</evidence>
<dbReference type="PANTHER" id="PTHR22625:SF70">
    <property type="entry name" value="PLEXIN A, ISOFORM A"/>
    <property type="match status" value="1"/>
</dbReference>
<dbReference type="GO" id="GO:0017154">
    <property type="term" value="F:semaphorin receptor activity"/>
    <property type="evidence" value="ECO:0007669"/>
    <property type="project" value="InterPro"/>
</dbReference>
<feature type="domain" description="PSI" evidence="4">
    <location>
        <begin position="327"/>
        <end position="378"/>
    </location>
</feature>
<dbReference type="InterPro" id="IPR031148">
    <property type="entry name" value="Plexin"/>
</dbReference>
<sequence>MSWPFFVMLLTVSIIIVADKYASLGAPHSSQRTKEALTSGSDINDLNITIVSVEPNPVRRYDMQNSNVREFYLKFENFQEQFPKSCCDFTFGVAGKKITTSLTSLEHTCPTNQKLLEIIDSTFSRPLGRQNVTVGLSVRLADDDGICRDHPYNKLIVLATTSIVIVDCNSYTSCTECISSPCRWCVNAQSCLNPENDGSYCGESYIILSSNRDSCPMIAETIEGSNEIMVPYNDSEALHVSLNTRNIHQFDCLKHFICQFKMTDHIQTVDAKLAPDNEMITCDSMNLKYTLKYSNIKASFSVLWKEYKSGKYKLLDNPNNIHLTIYKCWDLAHTCDRCFSLNEKYGCGWCERSDSCETSHECAAKGPGVWLDRSHTCTNPEIESVVTDSHNQYWPNSCPKGTPTGGTHIDVFGQRLDSVQKPRLYVLYKGSRYPSACEVQSSSHMKCKAPAINVTIDTIENKFPQNLDYGFDMDQFSGFQNMSRKLNNSFMLFPDPVYDPFDDKIRYKSDYLTINGKYLDLVFDESDVTVRIGIEVCNVTSIANNQLTCIPPAEQPSNSLDDNPKGTTELPNVTVIVGSTLSFYIGKLSYSQPDDILTDMVLYGGIGIIMVVALSLTSMVFLIAYRCTSRKRTRVIENIQNENADILEVRVAPECRTAFAELIQT</sequence>
<keyword evidence="2" id="KW-0472">Membrane</keyword>
<protein>
    <submittedName>
        <fullName evidence="5">Plexin-B</fullName>
    </submittedName>
</protein>
<dbReference type="GO" id="GO:0030334">
    <property type="term" value="P:regulation of cell migration"/>
    <property type="evidence" value="ECO:0007669"/>
    <property type="project" value="TreeGrafter"/>
</dbReference>
<feature type="chain" id="PRO_5034787143" evidence="3">
    <location>
        <begin position="19"/>
        <end position="665"/>
    </location>
</feature>
<dbReference type="InterPro" id="IPR014756">
    <property type="entry name" value="Ig_E-set"/>
</dbReference>
<dbReference type="GO" id="GO:0002116">
    <property type="term" value="C:semaphorin receptor complex"/>
    <property type="evidence" value="ECO:0007669"/>
    <property type="project" value="TreeGrafter"/>
</dbReference>
<dbReference type="EMBL" id="HBUF01577825">
    <property type="protein sequence ID" value="CAG6768987.1"/>
    <property type="molecule type" value="Transcribed_RNA"/>
</dbReference>
<dbReference type="AlphaFoldDB" id="A0A8D9EX70"/>
<dbReference type="SUPFAM" id="SSF81296">
    <property type="entry name" value="E set domains"/>
    <property type="match status" value="1"/>
</dbReference>
<dbReference type="InterPro" id="IPR041362">
    <property type="entry name" value="TIG2_plexin"/>
</dbReference>
<dbReference type="CDD" id="cd00603">
    <property type="entry name" value="IPT_PCSR"/>
    <property type="match status" value="1"/>
</dbReference>
<organism evidence="5">
    <name type="scientific">Cacopsylla melanoneura</name>
    <dbReference type="NCBI Taxonomy" id="428564"/>
    <lineage>
        <taxon>Eukaryota</taxon>
        <taxon>Metazoa</taxon>
        <taxon>Ecdysozoa</taxon>
        <taxon>Arthropoda</taxon>
        <taxon>Hexapoda</taxon>
        <taxon>Insecta</taxon>
        <taxon>Pterygota</taxon>
        <taxon>Neoptera</taxon>
        <taxon>Paraneoptera</taxon>
        <taxon>Hemiptera</taxon>
        <taxon>Sternorrhyncha</taxon>
        <taxon>Psylloidea</taxon>
        <taxon>Psyllidae</taxon>
        <taxon>Psyllinae</taxon>
        <taxon>Cacopsylla</taxon>
    </lineage>
</organism>
<dbReference type="Pfam" id="PF01833">
    <property type="entry name" value="TIG"/>
    <property type="match status" value="1"/>
</dbReference>
<dbReference type="PANTHER" id="PTHR22625">
    <property type="entry name" value="PLEXIN"/>
    <property type="match status" value="1"/>
</dbReference>
<evidence type="ECO:0000259" key="4">
    <source>
        <dbReference type="SMART" id="SM00423"/>
    </source>
</evidence>
<evidence type="ECO:0000256" key="2">
    <source>
        <dbReference type="SAM" id="Phobius"/>
    </source>
</evidence>
<feature type="signal peptide" evidence="3">
    <location>
        <begin position="1"/>
        <end position="18"/>
    </location>
</feature>
<dbReference type="InterPro" id="IPR002909">
    <property type="entry name" value="IPT_dom"/>
</dbReference>
<dbReference type="InterPro" id="IPR016201">
    <property type="entry name" value="PSI"/>
</dbReference>
<dbReference type="Gene3D" id="2.60.40.10">
    <property type="entry name" value="Immunoglobulins"/>
    <property type="match status" value="3"/>
</dbReference>
<evidence type="ECO:0000256" key="1">
    <source>
        <dbReference type="ARBA" id="ARBA00023180"/>
    </source>
</evidence>
<dbReference type="Pfam" id="PF18020">
    <property type="entry name" value="TIG_2"/>
    <property type="match status" value="1"/>
</dbReference>
<proteinExistence type="predicted"/>
<dbReference type="GO" id="GO:0048731">
    <property type="term" value="P:system development"/>
    <property type="evidence" value="ECO:0007669"/>
    <property type="project" value="UniProtKB-ARBA"/>
</dbReference>
<name>A0A8D9EX70_9HEMI</name>
<reference evidence="5" key="1">
    <citation type="submission" date="2021-05" db="EMBL/GenBank/DDBJ databases">
        <authorList>
            <person name="Alioto T."/>
            <person name="Alioto T."/>
            <person name="Gomez Garrido J."/>
        </authorList>
    </citation>
    <scope>NUCLEOTIDE SEQUENCE</scope>
</reference>
<dbReference type="GO" id="GO:0005886">
    <property type="term" value="C:plasma membrane"/>
    <property type="evidence" value="ECO:0007669"/>
    <property type="project" value="TreeGrafter"/>
</dbReference>
<feature type="transmembrane region" description="Helical" evidence="2">
    <location>
        <begin position="600"/>
        <end position="625"/>
    </location>
</feature>
<keyword evidence="3" id="KW-0732">Signal</keyword>
<dbReference type="GO" id="GO:0048468">
    <property type="term" value="P:cell development"/>
    <property type="evidence" value="ECO:0007669"/>
    <property type="project" value="UniProtKB-ARBA"/>
</dbReference>
<evidence type="ECO:0000256" key="3">
    <source>
        <dbReference type="SAM" id="SignalP"/>
    </source>
</evidence>
<feature type="domain" description="PSI" evidence="4">
    <location>
        <begin position="167"/>
        <end position="216"/>
    </location>
</feature>
<dbReference type="SMART" id="SM00423">
    <property type="entry name" value="PSI"/>
    <property type="match status" value="2"/>
</dbReference>
<keyword evidence="2" id="KW-1133">Transmembrane helix</keyword>
<accession>A0A8D9EX70</accession>
<keyword evidence="2" id="KW-0812">Transmembrane</keyword>
<dbReference type="InterPro" id="IPR013783">
    <property type="entry name" value="Ig-like_fold"/>
</dbReference>
<keyword evidence="1" id="KW-0325">Glycoprotein</keyword>